<protein>
    <submittedName>
        <fullName evidence="1">Uncharacterized protein</fullName>
    </submittedName>
</protein>
<organism evidence="1 2">
    <name type="scientific">Halorubellus litoreus</name>
    <dbReference type="NCBI Taxonomy" id="755308"/>
    <lineage>
        <taxon>Archaea</taxon>
        <taxon>Methanobacteriati</taxon>
        <taxon>Methanobacteriota</taxon>
        <taxon>Stenosarchaea group</taxon>
        <taxon>Halobacteria</taxon>
        <taxon>Halobacteriales</taxon>
        <taxon>Halorubellaceae</taxon>
        <taxon>Halorubellus</taxon>
    </lineage>
</organism>
<accession>A0ABD5VF14</accession>
<name>A0ABD5VF14_9EURY</name>
<evidence type="ECO:0000313" key="1">
    <source>
        <dbReference type="EMBL" id="MFC6954034.1"/>
    </source>
</evidence>
<keyword evidence="2" id="KW-1185">Reference proteome</keyword>
<dbReference type="EMBL" id="JBHSXN010000002">
    <property type="protein sequence ID" value="MFC6954034.1"/>
    <property type="molecule type" value="Genomic_DNA"/>
</dbReference>
<gene>
    <name evidence="1" type="ORF">ACFQGB_14285</name>
</gene>
<sequence length="174" mass="19252">MNEDHVDVDPEKHLPPEGVLDHWDAVVADMEATVEEYREEGWDVVEVFPGDIAPTSGQHATVDRFGLDLVVPGELARELSELVTADDAAFDACSVFRAVETGIVFLVIVVEDTGRDIAVIAPAFYDSDDEVAQDMIERATREGEMRTHVRDLSSEHVATFTHDDPSLFFPPAEE</sequence>
<dbReference type="RefSeq" id="WP_336350976.1">
    <property type="nucleotide sequence ID" value="NZ_JAZAQL010000002.1"/>
</dbReference>
<dbReference type="AlphaFoldDB" id="A0ABD5VF14"/>
<evidence type="ECO:0000313" key="2">
    <source>
        <dbReference type="Proteomes" id="UP001596395"/>
    </source>
</evidence>
<comment type="caution">
    <text evidence="1">The sequence shown here is derived from an EMBL/GenBank/DDBJ whole genome shotgun (WGS) entry which is preliminary data.</text>
</comment>
<dbReference type="Proteomes" id="UP001596395">
    <property type="component" value="Unassembled WGS sequence"/>
</dbReference>
<reference evidence="1 2" key="1">
    <citation type="journal article" date="2019" name="Int. J. Syst. Evol. Microbiol.">
        <title>The Global Catalogue of Microorganisms (GCM) 10K type strain sequencing project: providing services to taxonomists for standard genome sequencing and annotation.</title>
        <authorList>
            <consortium name="The Broad Institute Genomics Platform"/>
            <consortium name="The Broad Institute Genome Sequencing Center for Infectious Disease"/>
            <person name="Wu L."/>
            <person name="Ma J."/>
        </authorList>
    </citation>
    <scope>NUCLEOTIDE SEQUENCE [LARGE SCALE GENOMIC DNA]</scope>
    <source>
        <strain evidence="1 2">GX26</strain>
    </source>
</reference>
<dbReference type="Pfam" id="PF24373">
    <property type="entry name" value="DUF7529"/>
    <property type="match status" value="1"/>
</dbReference>
<proteinExistence type="predicted"/>
<dbReference type="InterPro" id="IPR055951">
    <property type="entry name" value="DUF7529"/>
</dbReference>